<dbReference type="EMBL" id="AZHW01001613">
    <property type="protein sequence ID" value="ETW92176.1"/>
    <property type="molecule type" value="Genomic_DNA"/>
</dbReference>
<name>W4L4C0_ENTF1</name>
<gene>
    <name evidence="1" type="ORF">ETSY1_44800</name>
</gene>
<evidence type="ECO:0000313" key="2">
    <source>
        <dbReference type="Proteomes" id="UP000019141"/>
    </source>
</evidence>
<dbReference type="Proteomes" id="UP000019141">
    <property type="component" value="Unassembled WGS sequence"/>
</dbReference>
<reference evidence="1 2" key="1">
    <citation type="journal article" date="2014" name="Nature">
        <title>An environmental bacterial taxon with a large and distinct metabolic repertoire.</title>
        <authorList>
            <person name="Wilson M.C."/>
            <person name="Mori T."/>
            <person name="Ruckert C."/>
            <person name="Uria A.R."/>
            <person name="Helf M.J."/>
            <person name="Takada K."/>
            <person name="Gernert C."/>
            <person name="Steffens U.A."/>
            <person name="Heycke N."/>
            <person name="Schmitt S."/>
            <person name="Rinke C."/>
            <person name="Helfrich E.J."/>
            <person name="Brachmann A.O."/>
            <person name="Gurgui C."/>
            <person name="Wakimoto T."/>
            <person name="Kracht M."/>
            <person name="Crusemann M."/>
            <person name="Hentschel U."/>
            <person name="Abe I."/>
            <person name="Matsunaga S."/>
            <person name="Kalinowski J."/>
            <person name="Takeyama H."/>
            <person name="Piel J."/>
        </authorList>
    </citation>
    <scope>NUCLEOTIDE SEQUENCE [LARGE SCALE GENOMIC DNA]</scope>
    <source>
        <strain evidence="2">TSY1</strain>
    </source>
</reference>
<evidence type="ECO:0000313" key="1">
    <source>
        <dbReference type="EMBL" id="ETW92176.1"/>
    </source>
</evidence>
<comment type="caution">
    <text evidence="1">The sequence shown here is derived from an EMBL/GenBank/DDBJ whole genome shotgun (WGS) entry which is preliminary data.</text>
</comment>
<dbReference type="SUPFAM" id="SSF46689">
    <property type="entry name" value="Homeodomain-like"/>
    <property type="match status" value="1"/>
</dbReference>
<dbReference type="AlphaFoldDB" id="W4L4C0"/>
<sequence>MLKITHPAVTRETVWNAFRSCHDVRLRERYHAVLLLFDGQTCPDIAKYLYRDEDTIRIWIHAVNEQGLEGLQRAPIPGRPP</sequence>
<accession>W4L4C0</accession>
<keyword evidence="2" id="KW-1185">Reference proteome</keyword>
<dbReference type="InterPro" id="IPR009057">
    <property type="entry name" value="Homeodomain-like_sf"/>
</dbReference>
<organism evidence="1 2">
    <name type="scientific">Entotheonella factor</name>
    <dbReference type="NCBI Taxonomy" id="1429438"/>
    <lineage>
        <taxon>Bacteria</taxon>
        <taxon>Pseudomonadati</taxon>
        <taxon>Nitrospinota/Tectimicrobiota group</taxon>
        <taxon>Candidatus Tectimicrobiota</taxon>
        <taxon>Candidatus Entotheonellia</taxon>
        <taxon>Candidatus Entotheonellales</taxon>
        <taxon>Candidatus Entotheonellaceae</taxon>
        <taxon>Candidatus Entotheonella</taxon>
    </lineage>
</organism>
<proteinExistence type="predicted"/>
<dbReference type="HOGENOM" id="CLU_2567462_0_0_7"/>
<dbReference type="Pfam" id="PF13384">
    <property type="entry name" value="HTH_23"/>
    <property type="match status" value="1"/>
</dbReference>
<protein>
    <submittedName>
        <fullName evidence="1">Uncharacterized protein</fullName>
    </submittedName>
</protein>